<dbReference type="GO" id="GO:0016787">
    <property type="term" value="F:hydrolase activity"/>
    <property type="evidence" value="ECO:0007669"/>
    <property type="project" value="UniProtKB-KW"/>
</dbReference>
<dbReference type="Pfam" id="PF00149">
    <property type="entry name" value="Metallophos"/>
    <property type="match status" value="1"/>
</dbReference>
<proteinExistence type="inferred from homology"/>
<dbReference type="PANTHER" id="PTHR42988">
    <property type="entry name" value="PHOSPHOHYDROLASE"/>
    <property type="match status" value="1"/>
</dbReference>
<comment type="similarity">
    <text evidence="4">Belongs to the cyclic nucleotide phosphodiesterase class-III family.</text>
</comment>
<sequence>MRTIAHITDIHLDEGLLEDLGVNTERNWRRILKDVAARGIHDVVFGGDIGAPTSYSWFFNTVKHFSFRYVVGNHDDVDDAERYFDGHSDGNEELYYALEEDGYKQVFMDTSSEHVSDAQLQWLTQQINTDRPILLYIHHPVLGIDTPIDRKYPLHGRDQVKKALLSNLGPVTIFCGHYHMDDMQQVGNITQYVTPAASYQIAKEAGGIEKDNGKFGYRIVRIDEKNIQTELVMFDA</sequence>
<gene>
    <name evidence="6" type="ORF">IRJ16_19095</name>
</gene>
<evidence type="ECO:0000256" key="1">
    <source>
        <dbReference type="ARBA" id="ARBA00022723"/>
    </source>
</evidence>
<dbReference type="SUPFAM" id="SSF56300">
    <property type="entry name" value="Metallo-dependent phosphatases"/>
    <property type="match status" value="1"/>
</dbReference>
<evidence type="ECO:0000256" key="3">
    <source>
        <dbReference type="ARBA" id="ARBA00023004"/>
    </source>
</evidence>
<keyword evidence="3" id="KW-0408">Iron</keyword>
<dbReference type="GO" id="GO:0046872">
    <property type="term" value="F:metal ion binding"/>
    <property type="evidence" value="ECO:0007669"/>
    <property type="project" value="UniProtKB-KW"/>
</dbReference>
<protein>
    <submittedName>
        <fullName evidence="6">Metallophosphoesterase family protein</fullName>
    </submittedName>
</protein>
<keyword evidence="2" id="KW-0378">Hydrolase</keyword>
<organism evidence="6 7">
    <name type="scientific">Mucilaginibacter myungsuensis</name>
    <dbReference type="NCBI Taxonomy" id="649104"/>
    <lineage>
        <taxon>Bacteria</taxon>
        <taxon>Pseudomonadati</taxon>
        <taxon>Bacteroidota</taxon>
        <taxon>Sphingobacteriia</taxon>
        <taxon>Sphingobacteriales</taxon>
        <taxon>Sphingobacteriaceae</taxon>
        <taxon>Mucilaginibacter</taxon>
    </lineage>
</organism>
<evidence type="ECO:0000256" key="2">
    <source>
        <dbReference type="ARBA" id="ARBA00022801"/>
    </source>
</evidence>
<name>A0A929L1P9_9SPHI</name>
<dbReference type="PANTHER" id="PTHR42988:SF2">
    <property type="entry name" value="CYCLIC NUCLEOTIDE PHOSPHODIESTERASE CBUA0032-RELATED"/>
    <property type="match status" value="1"/>
</dbReference>
<reference evidence="6" key="1">
    <citation type="submission" date="2020-10" db="EMBL/GenBank/DDBJ databases">
        <title>Mucilaginibacter mali sp. nov., isolated from rhizosphere soil of apple orchard.</title>
        <authorList>
            <person name="Lee J.-S."/>
            <person name="Kim H.S."/>
            <person name="Kim J.-S."/>
        </authorList>
    </citation>
    <scope>NUCLEOTIDE SEQUENCE</scope>
    <source>
        <strain evidence="6">KCTC 22746</strain>
    </source>
</reference>
<evidence type="ECO:0000259" key="5">
    <source>
        <dbReference type="Pfam" id="PF00149"/>
    </source>
</evidence>
<dbReference type="InterPro" id="IPR050884">
    <property type="entry name" value="CNP_phosphodiesterase-III"/>
</dbReference>
<dbReference type="InterPro" id="IPR004843">
    <property type="entry name" value="Calcineurin-like_PHP"/>
</dbReference>
<evidence type="ECO:0000256" key="4">
    <source>
        <dbReference type="ARBA" id="ARBA00025742"/>
    </source>
</evidence>
<dbReference type="RefSeq" id="WP_194113247.1">
    <property type="nucleotide sequence ID" value="NZ_JADFFL010000009.1"/>
</dbReference>
<keyword evidence="1" id="KW-0479">Metal-binding</keyword>
<dbReference type="Gene3D" id="3.60.21.10">
    <property type="match status" value="1"/>
</dbReference>
<accession>A0A929L1P9</accession>
<comment type="caution">
    <text evidence="6">The sequence shown here is derived from an EMBL/GenBank/DDBJ whole genome shotgun (WGS) entry which is preliminary data.</text>
</comment>
<dbReference type="EMBL" id="JADFFL010000009">
    <property type="protein sequence ID" value="MBE9663998.1"/>
    <property type="molecule type" value="Genomic_DNA"/>
</dbReference>
<dbReference type="AlphaFoldDB" id="A0A929L1P9"/>
<dbReference type="Proteomes" id="UP000622475">
    <property type="component" value="Unassembled WGS sequence"/>
</dbReference>
<evidence type="ECO:0000313" key="6">
    <source>
        <dbReference type="EMBL" id="MBE9663998.1"/>
    </source>
</evidence>
<evidence type="ECO:0000313" key="7">
    <source>
        <dbReference type="Proteomes" id="UP000622475"/>
    </source>
</evidence>
<dbReference type="InterPro" id="IPR029052">
    <property type="entry name" value="Metallo-depent_PP-like"/>
</dbReference>
<feature type="domain" description="Calcineurin-like phosphoesterase" evidence="5">
    <location>
        <begin position="3"/>
        <end position="180"/>
    </location>
</feature>
<keyword evidence="7" id="KW-1185">Reference proteome</keyword>